<name>A0A1H7P3C2_9RHOB</name>
<organism evidence="1 2">
    <name type="scientific">Jannaschia helgolandensis</name>
    <dbReference type="NCBI Taxonomy" id="188906"/>
    <lineage>
        <taxon>Bacteria</taxon>
        <taxon>Pseudomonadati</taxon>
        <taxon>Pseudomonadota</taxon>
        <taxon>Alphaproteobacteria</taxon>
        <taxon>Rhodobacterales</taxon>
        <taxon>Roseobacteraceae</taxon>
        <taxon>Jannaschia</taxon>
    </lineage>
</organism>
<dbReference type="Proteomes" id="UP000199283">
    <property type="component" value="Unassembled WGS sequence"/>
</dbReference>
<accession>A0A1H7P3C2</accession>
<dbReference type="OrthoDB" id="7862679at2"/>
<keyword evidence="2" id="KW-1185">Reference proteome</keyword>
<gene>
    <name evidence="1" type="ORF">SAMN04488526_2403</name>
</gene>
<protein>
    <recommendedName>
        <fullName evidence="3">Helix-turn-helix domain-containing protein</fullName>
    </recommendedName>
</protein>
<proteinExistence type="predicted"/>
<evidence type="ECO:0000313" key="2">
    <source>
        <dbReference type="Proteomes" id="UP000199283"/>
    </source>
</evidence>
<dbReference type="AlphaFoldDB" id="A0A1H7P3C2"/>
<dbReference type="STRING" id="188906.SAMN04488526_2403"/>
<dbReference type="RefSeq" id="WP_092763038.1">
    <property type="nucleotide sequence ID" value="NZ_FNZQ01000004.1"/>
</dbReference>
<sequence>MPKNEDNAPKPSGTPLKDLLTTKEAAALTGHPATTLMAFRNRRNNTKYKNAGPNYVKIGTAVFYERSVIEAYNAKRLGA</sequence>
<evidence type="ECO:0000313" key="1">
    <source>
        <dbReference type="EMBL" id="SEL30312.1"/>
    </source>
</evidence>
<reference evidence="1 2" key="1">
    <citation type="submission" date="2016-10" db="EMBL/GenBank/DDBJ databases">
        <authorList>
            <person name="de Groot N.N."/>
        </authorList>
    </citation>
    <scope>NUCLEOTIDE SEQUENCE [LARGE SCALE GENOMIC DNA]</scope>
    <source>
        <strain evidence="1 2">DSM 14858</strain>
    </source>
</reference>
<evidence type="ECO:0008006" key="3">
    <source>
        <dbReference type="Google" id="ProtNLM"/>
    </source>
</evidence>
<dbReference type="EMBL" id="FNZQ01000004">
    <property type="protein sequence ID" value="SEL30312.1"/>
    <property type="molecule type" value="Genomic_DNA"/>
</dbReference>